<comment type="similarity">
    <text evidence="2">Belongs to the UPF0410 family.</text>
</comment>
<accession>A0A840RMR6</accession>
<name>A0A840RMR6_9NEIS</name>
<comment type="subcellular location">
    <subcellularLocation>
        <location evidence="1">Cell membrane</location>
        <topology evidence="1">Multi-pass membrane protein</topology>
    </subcellularLocation>
</comment>
<proteinExistence type="inferred from homology"/>
<feature type="transmembrane region" description="Helical" evidence="7">
    <location>
        <begin position="60"/>
        <end position="79"/>
    </location>
</feature>
<feature type="transmembrane region" description="Helical" evidence="7">
    <location>
        <begin position="6"/>
        <end position="22"/>
    </location>
</feature>
<keyword evidence="9" id="KW-1185">Reference proteome</keyword>
<protein>
    <submittedName>
        <fullName evidence="8">Putative membrane protein YeaQ/YmgE (Transglycosylase-associated protein family)</fullName>
    </submittedName>
</protein>
<dbReference type="PANTHER" id="PTHR33884">
    <property type="entry name" value="UPF0410 PROTEIN YMGE"/>
    <property type="match status" value="1"/>
</dbReference>
<dbReference type="EMBL" id="JACHHN010000012">
    <property type="protein sequence ID" value="MBB5193566.1"/>
    <property type="molecule type" value="Genomic_DNA"/>
</dbReference>
<organism evidence="8 9">
    <name type="scientific">Silvimonas terrae</name>
    <dbReference type="NCBI Taxonomy" id="300266"/>
    <lineage>
        <taxon>Bacteria</taxon>
        <taxon>Pseudomonadati</taxon>
        <taxon>Pseudomonadota</taxon>
        <taxon>Betaproteobacteria</taxon>
        <taxon>Neisseriales</taxon>
        <taxon>Chitinibacteraceae</taxon>
        <taxon>Silvimonas</taxon>
    </lineage>
</organism>
<keyword evidence="3" id="KW-1003">Cell membrane</keyword>
<dbReference type="Proteomes" id="UP000543030">
    <property type="component" value="Unassembled WGS sequence"/>
</dbReference>
<dbReference type="Gene3D" id="1.10.3470.10">
    <property type="entry name" value="ABC transporter involved in vitamin B12 uptake, BtuC"/>
    <property type="match status" value="1"/>
</dbReference>
<dbReference type="RefSeq" id="WP_221303305.1">
    <property type="nucleotide sequence ID" value="NZ_JACHHN010000012.1"/>
</dbReference>
<dbReference type="InterPro" id="IPR037294">
    <property type="entry name" value="ABC_BtuC-like"/>
</dbReference>
<comment type="caution">
    <text evidence="8">The sequence shown here is derived from an EMBL/GenBank/DDBJ whole genome shotgun (WGS) entry which is preliminary data.</text>
</comment>
<evidence type="ECO:0000256" key="7">
    <source>
        <dbReference type="SAM" id="Phobius"/>
    </source>
</evidence>
<feature type="transmembrane region" description="Helical" evidence="7">
    <location>
        <begin position="29"/>
        <end position="48"/>
    </location>
</feature>
<evidence type="ECO:0000313" key="8">
    <source>
        <dbReference type="EMBL" id="MBB5193566.1"/>
    </source>
</evidence>
<evidence type="ECO:0000256" key="3">
    <source>
        <dbReference type="ARBA" id="ARBA00022475"/>
    </source>
</evidence>
<evidence type="ECO:0000256" key="5">
    <source>
        <dbReference type="ARBA" id="ARBA00022989"/>
    </source>
</evidence>
<dbReference type="GO" id="GO:0005886">
    <property type="term" value="C:plasma membrane"/>
    <property type="evidence" value="ECO:0007669"/>
    <property type="project" value="UniProtKB-SubCell"/>
</dbReference>
<gene>
    <name evidence="8" type="ORF">HNQ50_004324</name>
</gene>
<reference evidence="8 9" key="1">
    <citation type="submission" date="2020-08" db="EMBL/GenBank/DDBJ databases">
        <title>Genomic Encyclopedia of Type Strains, Phase IV (KMG-IV): sequencing the most valuable type-strain genomes for metagenomic binning, comparative biology and taxonomic classification.</title>
        <authorList>
            <person name="Goeker M."/>
        </authorList>
    </citation>
    <scope>NUCLEOTIDE SEQUENCE [LARGE SCALE GENOMIC DNA]</scope>
    <source>
        <strain evidence="8 9">DSM 18233</strain>
    </source>
</reference>
<keyword evidence="6 7" id="KW-0472">Membrane</keyword>
<evidence type="ECO:0000256" key="2">
    <source>
        <dbReference type="ARBA" id="ARBA00011006"/>
    </source>
</evidence>
<evidence type="ECO:0000256" key="4">
    <source>
        <dbReference type="ARBA" id="ARBA00022692"/>
    </source>
</evidence>
<dbReference type="InterPro" id="IPR007341">
    <property type="entry name" value="Transgly_assoc"/>
</dbReference>
<dbReference type="PANTHER" id="PTHR33884:SF3">
    <property type="entry name" value="UPF0410 PROTEIN YMGE"/>
    <property type="match status" value="1"/>
</dbReference>
<keyword evidence="5 7" id="KW-1133">Transmembrane helix</keyword>
<sequence>MLHLIWMFIVGIVVGLIARWIMPGAQGMGLFMTGILGIVGAVVGGYIARLFSKPPEGSPVHPVGIIMSVIGALVVLWVVQMLQH</sequence>
<dbReference type="AlphaFoldDB" id="A0A840RMR6"/>
<keyword evidence="4 7" id="KW-0812">Transmembrane</keyword>
<evidence type="ECO:0000313" key="9">
    <source>
        <dbReference type="Proteomes" id="UP000543030"/>
    </source>
</evidence>
<evidence type="ECO:0000256" key="6">
    <source>
        <dbReference type="ARBA" id="ARBA00023136"/>
    </source>
</evidence>
<evidence type="ECO:0000256" key="1">
    <source>
        <dbReference type="ARBA" id="ARBA00004651"/>
    </source>
</evidence>
<dbReference type="Pfam" id="PF04226">
    <property type="entry name" value="Transgly_assoc"/>
    <property type="match status" value="1"/>
</dbReference>